<feature type="region of interest" description="Disordered" evidence="4">
    <location>
        <begin position="1"/>
        <end position="31"/>
    </location>
</feature>
<keyword evidence="5" id="KW-0812">Transmembrane</keyword>
<keyword evidence="8" id="KW-1185">Reference proteome</keyword>
<reference evidence="7 8" key="1">
    <citation type="submission" date="2023-07" db="EMBL/GenBank/DDBJ databases">
        <title>Sequencing the genomes of 1000 actinobacteria strains.</title>
        <authorList>
            <person name="Klenk H.-P."/>
        </authorList>
    </citation>
    <scope>NUCLEOTIDE SEQUENCE [LARGE SCALE GENOMIC DNA]</scope>
    <source>
        <strain evidence="7 8">DSM 46740</strain>
    </source>
</reference>
<feature type="transmembrane region" description="Helical" evidence="5">
    <location>
        <begin position="178"/>
        <end position="200"/>
    </location>
</feature>
<dbReference type="EMBL" id="JAUSQU010000001">
    <property type="protein sequence ID" value="MDP9848846.1"/>
    <property type="molecule type" value="Genomic_DNA"/>
</dbReference>
<evidence type="ECO:0000256" key="4">
    <source>
        <dbReference type="SAM" id="MobiDB-lite"/>
    </source>
</evidence>
<evidence type="ECO:0000256" key="5">
    <source>
        <dbReference type="SAM" id="Phobius"/>
    </source>
</evidence>
<keyword evidence="2 7" id="KW-0418">Kinase</keyword>
<evidence type="ECO:0000256" key="2">
    <source>
        <dbReference type="ARBA" id="ARBA00022777"/>
    </source>
</evidence>
<evidence type="ECO:0000256" key="1">
    <source>
        <dbReference type="ARBA" id="ARBA00022679"/>
    </source>
</evidence>
<keyword evidence="1 7" id="KW-0808">Transferase</keyword>
<evidence type="ECO:0000259" key="6">
    <source>
        <dbReference type="Pfam" id="PF07730"/>
    </source>
</evidence>
<dbReference type="CDD" id="cd16917">
    <property type="entry name" value="HATPase_UhpB-NarQ-NarX-like"/>
    <property type="match status" value="1"/>
</dbReference>
<dbReference type="PANTHER" id="PTHR24421:SF63">
    <property type="entry name" value="SENSOR HISTIDINE KINASE DESK"/>
    <property type="match status" value="1"/>
</dbReference>
<dbReference type="InterPro" id="IPR050482">
    <property type="entry name" value="Sensor_HK_TwoCompSys"/>
</dbReference>
<proteinExistence type="predicted"/>
<evidence type="ECO:0000256" key="3">
    <source>
        <dbReference type="ARBA" id="ARBA00023012"/>
    </source>
</evidence>
<feature type="transmembrane region" description="Helical" evidence="5">
    <location>
        <begin position="56"/>
        <end position="74"/>
    </location>
</feature>
<keyword evidence="5" id="KW-1133">Transmembrane helix</keyword>
<evidence type="ECO:0000313" key="8">
    <source>
        <dbReference type="Proteomes" id="UP001225356"/>
    </source>
</evidence>
<keyword evidence="5" id="KW-0472">Membrane</keyword>
<sequence length="420" mass="45635">MTDVDDRDPRRGERFGDPAAQPDGSAAERGPVRSTWVESHLMPKYARTTRGRLSRLNIIMFLPLLAAVGALLVATDAETWWQAVVLGLGVVAALVAFVKWAARDISRVALPCLIVAAAVWALGALVMGRETAFYGISIVCSLAVSQLPRHRGRVALGVIAYIAAVGATRLLVTQAPLSGALISYVIVPVGVTAVLTGLMFPNQRFYGLVEELEETREREAELAVMRERMRFASDLHDIQGHTLHVVKLKIALAQKLIHSDAERAEQELREVHALVSDTITQTKELAYAQRRLNLSAELENAKNLFEAAGIRVLVEREAEVDAHAGELLGQVLRETTTNILRHAQAEQVRITLSESGIAIVNDGAQDAPPPELRGLATLRERVAGNGGELTVEQKDGRFLTAAAFPHGRSDTALQSGKDNR</sequence>
<feature type="transmembrane region" description="Helical" evidence="5">
    <location>
        <begin position="108"/>
        <end position="125"/>
    </location>
</feature>
<feature type="transmembrane region" description="Helical" evidence="5">
    <location>
        <begin position="154"/>
        <end position="172"/>
    </location>
</feature>
<dbReference type="Gene3D" id="3.30.565.10">
    <property type="entry name" value="Histidine kinase-like ATPase, C-terminal domain"/>
    <property type="match status" value="1"/>
</dbReference>
<dbReference type="Pfam" id="PF07730">
    <property type="entry name" value="HisKA_3"/>
    <property type="match status" value="1"/>
</dbReference>
<feature type="domain" description="Signal transduction histidine kinase subgroup 3 dimerisation and phosphoacceptor" evidence="6">
    <location>
        <begin position="227"/>
        <end position="290"/>
    </location>
</feature>
<evidence type="ECO:0000313" key="7">
    <source>
        <dbReference type="EMBL" id="MDP9848846.1"/>
    </source>
</evidence>
<organism evidence="7 8">
    <name type="scientific">Streptosporangium lutulentum</name>
    <dbReference type="NCBI Taxonomy" id="1461250"/>
    <lineage>
        <taxon>Bacteria</taxon>
        <taxon>Bacillati</taxon>
        <taxon>Actinomycetota</taxon>
        <taxon>Actinomycetes</taxon>
        <taxon>Streptosporangiales</taxon>
        <taxon>Streptosporangiaceae</taxon>
        <taxon>Streptosporangium</taxon>
    </lineage>
</organism>
<dbReference type="GO" id="GO:0004673">
    <property type="term" value="F:protein histidine kinase activity"/>
    <property type="evidence" value="ECO:0007669"/>
    <property type="project" value="UniProtKB-EC"/>
</dbReference>
<gene>
    <name evidence="7" type="ORF">J2853_008057</name>
</gene>
<comment type="caution">
    <text evidence="7">The sequence shown here is derived from an EMBL/GenBank/DDBJ whole genome shotgun (WGS) entry which is preliminary data.</text>
</comment>
<keyword evidence="3" id="KW-0902">Two-component regulatory system</keyword>
<dbReference type="InterPro" id="IPR011712">
    <property type="entry name" value="Sig_transdc_His_kin_sub3_dim/P"/>
</dbReference>
<dbReference type="Gene3D" id="1.20.5.1930">
    <property type="match status" value="1"/>
</dbReference>
<dbReference type="PANTHER" id="PTHR24421">
    <property type="entry name" value="NITRATE/NITRITE SENSOR PROTEIN NARX-RELATED"/>
    <property type="match status" value="1"/>
</dbReference>
<accession>A0ABT9QQ01</accession>
<dbReference type="Proteomes" id="UP001225356">
    <property type="component" value="Unassembled WGS sequence"/>
</dbReference>
<feature type="transmembrane region" description="Helical" evidence="5">
    <location>
        <begin position="80"/>
        <end position="101"/>
    </location>
</feature>
<dbReference type="EC" id="2.7.13.3" evidence="7"/>
<protein>
    <submittedName>
        <fullName evidence="7">Two-component system sensor histidine kinase DesK</fullName>
        <ecNumber evidence="7">2.7.13.3</ecNumber>
    </submittedName>
</protein>
<feature type="compositionally biased region" description="Basic and acidic residues" evidence="4">
    <location>
        <begin position="7"/>
        <end position="16"/>
    </location>
</feature>
<name>A0ABT9QQ01_9ACTN</name>
<dbReference type="InterPro" id="IPR036890">
    <property type="entry name" value="HATPase_C_sf"/>
</dbReference>